<evidence type="ECO:0000313" key="2">
    <source>
        <dbReference type="Proteomes" id="UP000675881"/>
    </source>
</evidence>
<proteinExistence type="predicted"/>
<protein>
    <submittedName>
        <fullName evidence="1">(salmon louse) hypothetical protein</fullName>
    </submittedName>
</protein>
<name>A0A7R8HBW3_LEPSM</name>
<dbReference type="AlphaFoldDB" id="A0A7R8HBW3"/>
<accession>A0A7R8HBW3</accession>
<sequence>MSQSRILRVLIKCKISPIALEITADICWDGEVHRNSDFQVALFSYTLELPHPRCLPYTNINELPLVLGGDETLPMKPNLLRSYHSGRTFHNPVIYQRNHVGEVETTDLSLTGRLMKHSFSLSSGEEKMDRCKSEVAYRCQHKRGSRPRSVQGETAVYLTHETSFREAKVEILNGITFWKKFEIVKFVPSCLLRKVTAERSLQWGNVFHIMNESEIKYSELHCKWKNMFDGTIVKFEGEFTFKLASDAKADNYHPDLFPEVFFLNQKKDLDPMELDGIIRASPETTE</sequence>
<reference evidence="1" key="1">
    <citation type="submission" date="2021-02" db="EMBL/GenBank/DDBJ databases">
        <authorList>
            <person name="Bekaert M."/>
        </authorList>
    </citation>
    <scope>NUCLEOTIDE SEQUENCE</scope>
    <source>
        <strain evidence="1">IoA-00</strain>
    </source>
</reference>
<evidence type="ECO:0000313" key="1">
    <source>
        <dbReference type="EMBL" id="CAF2996394.1"/>
    </source>
</evidence>
<dbReference type="Proteomes" id="UP000675881">
    <property type="component" value="Chromosome 7"/>
</dbReference>
<gene>
    <name evidence="1" type="ORF">LSAA_13111</name>
</gene>
<organism evidence="1 2">
    <name type="scientific">Lepeophtheirus salmonis</name>
    <name type="common">Salmon louse</name>
    <name type="synonym">Caligus salmonis</name>
    <dbReference type="NCBI Taxonomy" id="72036"/>
    <lineage>
        <taxon>Eukaryota</taxon>
        <taxon>Metazoa</taxon>
        <taxon>Ecdysozoa</taxon>
        <taxon>Arthropoda</taxon>
        <taxon>Crustacea</taxon>
        <taxon>Multicrustacea</taxon>
        <taxon>Hexanauplia</taxon>
        <taxon>Copepoda</taxon>
        <taxon>Siphonostomatoida</taxon>
        <taxon>Caligidae</taxon>
        <taxon>Lepeophtheirus</taxon>
    </lineage>
</organism>
<keyword evidence="2" id="KW-1185">Reference proteome</keyword>
<dbReference type="EMBL" id="HG994586">
    <property type="protein sequence ID" value="CAF2996394.1"/>
    <property type="molecule type" value="Genomic_DNA"/>
</dbReference>